<name>A0A9Q3ELY3_9BASI</name>
<comment type="caution">
    <text evidence="1">The sequence shown here is derived from an EMBL/GenBank/DDBJ whole genome shotgun (WGS) entry which is preliminary data.</text>
</comment>
<dbReference type="AlphaFoldDB" id="A0A9Q3ELY3"/>
<gene>
    <name evidence="1" type="ORF">O181_061008</name>
</gene>
<evidence type="ECO:0008006" key="3">
    <source>
        <dbReference type="Google" id="ProtNLM"/>
    </source>
</evidence>
<dbReference type="GO" id="GO:0003676">
    <property type="term" value="F:nucleic acid binding"/>
    <property type="evidence" value="ECO:0007669"/>
    <property type="project" value="InterPro"/>
</dbReference>
<evidence type="ECO:0000313" key="2">
    <source>
        <dbReference type="Proteomes" id="UP000765509"/>
    </source>
</evidence>
<accession>A0A9Q3ELY3</accession>
<reference evidence="1" key="1">
    <citation type="submission" date="2021-03" db="EMBL/GenBank/DDBJ databases">
        <title>Draft genome sequence of rust myrtle Austropuccinia psidii MF-1, a brazilian biotype.</title>
        <authorList>
            <person name="Quecine M.C."/>
            <person name="Pachon D.M.R."/>
            <person name="Bonatelli M.L."/>
            <person name="Correr F.H."/>
            <person name="Franceschini L.M."/>
            <person name="Leite T.F."/>
            <person name="Margarido G.R.A."/>
            <person name="Almeida C.A."/>
            <person name="Ferrarezi J.A."/>
            <person name="Labate C.A."/>
        </authorList>
    </citation>
    <scope>NUCLEOTIDE SEQUENCE</scope>
    <source>
        <strain evidence="1">MF-1</strain>
    </source>
</reference>
<proteinExistence type="predicted"/>
<sequence length="229" mass="25743">MVEKQLKSRLFQAVRLSTGMMKQNSSPFLKIYGGIRDITKQHIKLTHDYLHTKLAAPIDDAHRTLVWKDLTDPQQINSSPLNNFIEKDTFLQQHFTRTETLSPFPVPPWSPQIAKITDSQLTKEQAKEELEKQMNTKLTSDTLVFFADGSLIPRKGGGAVVIPTNTQATKTKHVGRDSIITNFETELMALLLCQELLSKQINTYGPPAIAIFSYSQASPYQSGKPLDNT</sequence>
<dbReference type="EMBL" id="AVOT02028715">
    <property type="protein sequence ID" value="MBW0521293.1"/>
    <property type="molecule type" value="Genomic_DNA"/>
</dbReference>
<protein>
    <recommendedName>
        <fullName evidence="3">RNase H type-1 domain-containing protein</fullName>
    </recommendedName>
</protein>
<organism evidence="1 2">
    <name type="scientific">Austropuccinia psidii MF-1</name>
    <dbReference type="NCBI Taxonomy" id="1389203"/>
    <lineage>
        <taxon>Eukaryota</taxon>
        <taxon>Fungi</taxon>
        <taxon>Dikarya</taxon>
        <taxon>Basidiomycota</taxon>
        <taxon>Pucciniomycotina</taxon>
        <taxon>Pucciniomycetes</taxon>
        <taxon>Pucciniales</taxon>
        <taxon>Sphaerophragmiaceae</taxon>
        <taxon>Austropuccinia</taxon>
    </lineage>
</organism>
<dbReference type="Gene3D" id="3.30.420.10">
    <property type="entry name" value="Ribonuclease H-like superfamily/Ribonuclease H"/>
    <property type="match status" value="1"/>
</dbReference>
<dbReference type="Proteomes" id="UP000765509">
    <property type="component" value="Unassembled WGS sequence"/>
</dbReference>
<dbReference type="InterPro" id="IPR036397">
    <property type="entry name" value="RNaseH_sf"/>
</dbReference>
<keyword evidence="2" id="KW-1185">Reference proteome</keyword>
<evidence type="ECO:0000313" key="1">
    <source>
        <dbReference type="EMBL" id="MBW0521293.1"/>
    </source>
</evidence>